<evidence type="ECO:0000313" key="1">
    <source>
        <dbReference type="EMBL" id="KKK47011.1"/>
    </source>
</evidence>
<accession>A0A0F8YG61</accession>
<organism evidence="1">
    <name type="scientific">marine sediment metagenome</name>
    <dbReference type="NCBI Taxonomy" id="412755"/>
    <lineage>
        <taxon>unclassified sequences</taxon>
        <taxon>metagenomes</taxon>
        <taxon>ecological metagenomes</taxon>
    </lineage>
</organism>
<dbReference type="InterPro" id="IPR054194">
    <property type="entry name" value="DUF6899"/>
</dbReference>
<reference evidence="1" key="1">
    <citation type="journal article" date="2015" name="Nature">
        <title>Complex archaea that bridge the gap between prokaryotes and eukaryotes.</title>
        <authorList>
            <person name="Spang A."/>
            <person name="Saw J.H."/>
            <person name="Jorgensen S.L."/>
            <person name="Zaremba-Niedzwiedzka K."/>
            <person name="Martijn J."/>
            <person name="Lind A.E."/>
            <person name="van Eijk R."/>
            <person name="Schleper C."/>
            <person name="Guy L."/>
            <person name="Ettema T.J."/>
        </authorList>
    </citation>
    <scope>NUCLEOTIDE SEQUENCE</scope>
</reference>
<dbReference type="EMBL" id="LAZR01069793">
    <property type="protein sequence ID" value="KKK47011.1"/>
    <property type="molecule type" value="Genomic_DNA"/>
</dbReference>
<name>A0A0F8YG61_9ZZZZ</name>
<dbReference type="AlphaFoldDB" id="A0A0F8YG61"/>
<protein>
    <submittedName>
        <fullName evidence="1">Uncharacterized protein</fullName>
    </submittedName>
</protein>
<comment type="caution">
    <text evidence="1">The sequence shown here is derived from an EMBL/GenBank/DDBJ whole genome shotgun (WGS) entry which is preliminary data.</text>
</comment>
<dbReference type="Pfam" id="PF21840">
    <property type="entry name" value="DUF6899"/>
    <property type="match status" value="1"/>
</dbReference>
<proteinExistence type="predicted"/>
<gene>
    <name evidence="1" type="ORF">LCGC14_3159500</name>
</gene>
<sequence length="84" mass="9667">MPHIKPIDRQVFEPVLMAAQTTGQLNFQLTMVIITYLRRHGLCYDTCNDIVGALDNAKDEFRRLVQHPYEDKKIKESGSVYDGI</sequence>